<proteinExistence type="predicted"/>
<dbReference type="NCBIfam" id="TIGR01681">
    <property type="entry name" value="HAD-SF-IIIC"/>
    <property type="match status" value="1"/>
</dbReference>
<dbReference type="Pfam" id="PF12689">
    <property type="entry name" value="Acid_PPase"/>
    <property type="match status" value="1"/>
</dbReference>
<organism evidence="1 2">
    <name type="scientific">Schistosoma mansoni</name>
    <name type="common">Blood fluke</name>
    <dbReference type="NCBI Taxonomy" id="6183"/>
    <lineage>
        <taxon>Eukaryota</taxon>
        <taxon>Metazoa</taxon>
        <taxon>Spiralia</taxon>
        <taxon>Lophotrochozoa</taxon>
        <taxon>Platyhelminthes</taxon>
        <taxon>Trematoda</taxon>
        <taxon>Digenea</taxon>
        <taxon>Strigeidida</taxon>
        <taxon>Schistosomatoidea</taxon>
        <taxon>Schistosomatidae</taxon>
        <taxon>Schistosoma</taxon>
    </lineage>
</organism>
<dbReference type="SUPFAM" id="SSF56784">
    <property type="entry name" value="HAD-like"/>
    <property type="match status" value="1"/>
</dbReference>
<dbReference type="InterPro" id="IPR036412">
    <property type="entry name" value="HAD-like_sf"/>
</dbReference>
<dbReference type="InterPro" id="IPR023214">
    <property type="entry name" value="HAD_sf"/>
</dbReference>
<dbReference type="CDD" id="cd07501">
    <property type="entry name" value="HAD_MDP-1_like"/>
    <property type="match status" value="1"/>
</dbReference>
<dbReference type="Gene3D" id="3.40.50.1000">
    <property type="entry name" value="HAD superfamily/HAD-like"/>
    <property type="match status" value="1"/>
</dbReference>
<reference evidence="1" key="1">
    <citation type="journal article" date="2012" name="PLoS Negl. Trop. Dis.">
        <title>A systematically improved high quality genome and transcriptome of the human blood fluke Schistosoma mansoni.</title>
        <authorList>
            <person name="Protasio A.V."/>
            <person name="Tsai I.J."/>
            <person name="Babbage A."/>
            <person name="Nichol S."/>
            <person name="Hunt M."/>
            <person name="Aslett M.A."/>
            <person name="De Silva N."/>
            <person name="Velarde G.S."/>
            <person name="Anderson T.J."/>
            <person name="Clark R.C."/>
            <person name="Davidson C."/>
            <person name="Dillon G.P."/>
            <person name="Holroyd N.E."/>
            <person name="LoVerde P.T."/>
            <person name="Lloyd C."/>
            <person name="McQuillan J."/>
            <person name="Oliveira G."/>
            <person name="Otto T.D."/>
            <person name="Parker-Manuel S.J."/>
            <person name="Quail M.A."/>
            <person name="Wilson R.A."/>
            <person name="Zerlotini A."/>
            <person name="Dunne D.W."/>
            <person name="Berriman M."/>
        </authorList>
    </citation>
    <scope>NUCLEOTIDE SEQUENCE [LARGE SCALE GENOMIC DNA]</scope>
    <source>
        <strain evidence="1">Puerto Rican</strain>
    </source>
</reference>
<evidence type="ECO:0000313" key="1">
    <source>
        <dbReference type="Proteomes" id="UP000008854"/>
    </source>
</evidence>
<dbReference type="SFLD" id="SFLDG01131">
    <property type="entry name" value="C1.5.2:_MDP_Like"/>
    <property type="match status" value="1"/>
</dbReference>
<dbReference type="GO" id="GO:0003993">
    <property type="term" value="F:acid phosphatase activity"/>
    <property type="evidence" value="ECO:0007669"/>
    <property type="project" value="TreeGrafter"/>
</dbReference>
<name>A0A3Q0KJF5_SCHMA</name>
<protein>
    <submittedName>
        <fullName evidence="2">Magnesium-dependent phosphatase 1, putative</fullName>
    </submittedName>
</protein>
<dbReference type="PANTHER" id="PTHR17901:SF14">
    <property type="entry name" value="MAGNESIUM-DEPENDENT PHOSPHATASE 1"/>
    <property type="match status" value="1"/>
</dbReference>
<dbReference type="InParanoid" id="A0A3Q0KJF5"/>
<dbReference type="STRING" id="6183.A0A3Q0KJF5"/>
<dbReference type="Proteomes" id="UP000008854">
    <property type="component" value="Unassembled WGS sequence"/>
</dbReference>
<dbReference type="InterPro" id="IPR010033">
    <property type="entry name" value="HAD_SF_ppase_IIIC"/>
</dbReference>
<dbReference type="InterPro" id="IPR035679">
    <property type="entry name" value="MDP-1_euk"/>
</dbReference>
<dbReference type="PANTHER" id="PTHR17901">
    <property type="entry name" value="MAGNESIUM-DEPENDENT PHOSPHATASE 1 MDP1"/>
    <property type="match status" value="1"/>
</dbReference>
<dbReference type="SFLD" id="SFLDG01129">
    <property type="entry name" value="C1.5:_HAD__Beta-PGM__Phosphata"/>
    <property type="match status" value="1"/>
</dbReference>
<accession>A0A3Q0KJF5</accession>
<dbReference type="InterPro" id="IPR010036">
    <property type="entry name" value="MDP_1_eu_arc"/>
</dbReference>
<dbReference type="NCBIfam" id="TIGR01685">
    <property type="entry name" value="MDP-1"/>
    <property type="match status" value="1"/>
</dbReference>
<dbReference type="WBParaSite" id="Smp_095410.1">
    <property type="protein sequence ID" value="Smp_095410.1"/>
    <property type="gene ID" value="Smp_095410"/>
</dbReference>
<dbReference type="SFLD" id="SFLDS00003">
    <property type="entry name" value="Haloacid_Dehalogenase"/>
    <property type="match status" value="1"/>
</dbReference>
<sequence>MVTVDFLSAFSRLPKLIVFDLDFTLWPLWCDTHVYPPFIQKNNTVYDSSERRVDVYSDAQVILRMIKESSKIKLGCASRTSAISVARQLLQALNWSDLFDYTEIYPGSKTAHFKRFHELSGIDYADMLFFDDETRNIHDISKLGVQCHLVEHGITLNLLKDALKKFQQQGRIHEYLN</sequence>
<evidence type="ECO:0000313" key="2">
    <source>
        <dbReference type="WBParaSite" id="Smp_095410.1"/>
    </source>
</evidence>
<dbReference type="AlphaFoldDB" id="A0A3Q0KJF5"/>
<keyword evidence="1" id="KW-1185">Reference proteome</keyword>
<reference evidence="2" key="2">
    <citation type="submission" date="2018-12" db="UniProtKB">
        <authorList>
            <consortium name="WormBaseParasite"/>
        </authorList>
    </citation>
    <scope>IDENTIFICATION</scope>
    <source>
        <strain evidence="2">Puerto Rican</strain>
    </source>
</reference>